<dbReference type="PRINTS" id="PR00778">
    <property type="entry name" value="HTHARSR"/>
</dbReference>
<dbReference type="SMART" id="SM00418">
    <property type="entry name" value="HTH_ARSR"/>
    <property type="match status" value="1"/>
</dbReference>
<dbReference type="PANTHER" id="PTHR43132:SF2">
    <property type="entry name" value="ARSENICAL RESISTANCE OPERON REPRESSOR ARSR-RELATED"/>
    <property type="match status" value="1"/>
</dbReference>
<dbReference type="InterPro" id="IPR036388">
    <property type="entry name" value="WH-like_DNA-bd_sf"/>
</dbReference>
<evidence type="ECO:0000259" key="4">
    <source>
        <dbReference type="PROSITE" id="PS50987"/>
    </source>
</evidence>
<evidence type="ECO:0000256" key="2">
    <source>
        <dbReference type="ARBA" id="ARBA00023125"/>
    </source>
</evidence>
<dbReference type="CDD" id="cd00090">
    <property type="entry name" value="HTH_ARSR"/>
    <property type="match status" value="1"/>
</dbReference>
<keyword evidence="1" id="KW-0805">Transcription regulation</keyword>
<dbReference type="AlphaFoldDB" id="A0A6N8DS01"/>
<dbReference type="InterPro" id="IPR036390">
    <property type="entry name" value="WH_DNA-bd_sf"/>
</dbReference>
<dbReference type="GO" id="GO:0003677">
    <property type="term" value="F:DNA binding"/>
    <property type="evidence" value="ECO:0007669"/>
    <property type="project" value="UniProtKB-KW"/>
</dbReference>
<sequence>MLAALGTEARLRIIRLLLAAHPNGLVVGEIGAELGIPPSTLSHHLDKLKNEGLVAVCRESTFLRYSARTEALEEILGFLFAECCTRNKAVNPKAVIKA</sequence>
<dbReference type="OrthoDB" id="9804742at2"/>
<dbReference type="EMBL" id="WNKS01000038">
    <property type="protein sequence ID" value="MTV33350.1"/>
    <property type="molecule type" value="Genomic_DNA"/>
</dbReference>
<proteinExistence type="predicted"/>
<dbReference type="Gene3D" id="1.10.10.10">
    <property type="entry name" value="Winged helix-like DNA-binding domain superfamily/Winged helix DNA-binding domain"/>
    <property type="match status" value="1"/>
</dbReference>
<evidence type="ECO:0000256" key="1">
    <source>
        <dbReference type="ARBA" id="ARBA00023015"/>
    </source>
</evidence>
<organism evidence="5 6">
    <name type="scientific">Rhodoblastus acidophilus</name>
    <name type="common">Rhodopseudomonas acidophila</name>
    <dbReference type="NCBI Taxonomy" id="1074"/>
    <lineage>
        <taxon>Bacteria</taxon>
        <taxon>Pseudomonadati</taxon>
        <taxon>Pseudomonadota</taxon>
        <taxon>Alphaproteobacteria</taxon>
        <taxon>Hyphomicrobiales</taxon>
        <taxon>Rhodoblastaceae</taxon>
        <taxon>Rhodoblastus</taxon>
    </lineage>
</organism>
<name>A0A6N8DS01_RHOAC</name>
<feature type="domain" description="HTH arsR-type" evidence="4">
    <location>
        <begin position="1"/>
        <end position="87"/>
    </location>
</feature>
<reference evidence="5 6" key="1">
    <citation type="submission" date="2019-11" db="EMBL/GenBank/DDBJ databases">
        <title>Whole-genome sequence of a Rhodoblastus acidophilus DSM 142.</title>
        <authorList>
            <person name="Kyndt J.A."/>
            <person name="Meyer T.E."/>
        </authorList>
    </citation>
    <scope>NUCLEOTIDE SEQUENCE [LARGE SCALE GENOMIC DNA]</scope>
    <source>
        <strain evidence="5 6">DSM 142</strain>
    </source>
</reference>
<dbReference type="InterPro" id="IPR001845">
    <property type="entry name" value="HTH_ArsR_DNA-bd_dom"/>
</dbReference>
<gene>
    <name evidence="5" type="ORF">GJ654_20445</name>
</gene>
<dbReference type="Proteomes" id="UP000439113">
    <property type="component" value="Unassembled WGS sequence"/>
</dbReference>
<protein>
    <submittedName>
        <fullName evidence="5">Metalloregulator ArsR/SmtB family transcription factor</fullName>
    </submittedName>
</protein>
<evidence type="ECO:0000256" key="3">
    <source>
        <dbReference type="ARBA" id="ARBA00023163"/>
    </source>
</evidence>
<dbReference type="InterPro" id="IPR051011">
    <property type="entry name" value="Metal_resp_trans_reg"/>
</dbReference>
<accession>A0A6N8DS01</accession>
<dbReference type="NCBIfam" id="NF033788">
    <property type="entry name" value="HTH_metalloreg"/>
    <property type="match status" value="1"/>
</dbReference>
<dbReference type="PANTHER" id="PTHR43132">
    <property type="entry name" value="ARSENICAL RESISTANCE OPERON REPRESSOR ARSR-RELATED"/>
    <property type="match status" value="1"/>
</dbReference>
<keyword evidence="2" id="KW-0238">DNA-binding</keyword>
<evidence type="ECO:0000313" key="5">
    <source>
        <dbReference type="EMBL" id="MTV33350.1"/>
    </source>
</evidence>
<dbReference type="InterPro" id="IPR011991">
    <property type="entry name" value="ArsR-like_HTH"/>
</dbReference>
<dbReference type="PROSITE" id="PS50987">
    <property type="entry name" value="HTH_ARSR_2"/>
    <property type="match status" value="1"/>
</dbReference>
<keyword evidence="3" id="KW-0804">Transcription</keyword>
<comment type="caution">
    <text evidence="5">The sequence shown here is derived from an EMBL/GenBank/DDBJ whole genome shotgun (WGS) entry which is preliminary data.</text>
</comment>
<evidence type="ECO:0000313" key="6">
    <source>
        <dbReference type="Proteomes" id="UP000439113"/>
    </source>
</evidence>
<dbReference type="GO" id="GO:0003700">
    <property type="term" value="F:DNA-binding transcription factor activity"/>
    <property type="evidence" value="ECO:0007669"/>
    <property type="project" value="InterPro"/>
</dbReference>
<dbReference type="Pfam" id="PF01022">
    <property type="entry name" value="HTH_5"/>
    <property type="match status" value="1"/>
</dbReference>
<dbReference type="SUPFAM" id="SSF46785">
    <property type="entry name" value="Winged helix' DNA-binding domain"/>
    <property type="match status" value="1"/>
</dbReference>